<name>A0A0A9TCW6_ARUDO</name>
<reference evidence="1" key="1">
    <citation type="submission" date="2014-09" db="EMBL/GenBank/DDBJ databases">
        <authorList>
            <person name="Magalhaes I.L.F."/>
            <person name="Oliveira U."/>
            <person name="Santos F.R."/>
            <person name="Vidigal T.H.D.A."/>
            <person name="Brescovit A.D."/>
            <person name="Santos A.J."/>
        </authorList>
    </citation>
    <scope>NUCLEOTIDE SEQUENCE</scope>
    <source>
        <tissue evidence="1">Shoot tissue taken approximately 20 cm above the soil surface</tissue>
    </source>
</reference>
<organism evidence="1">
    <name type="scientific">Arundo donax</name>
    <name type="common">Giant reed</name>
    <name type="synonym">Donax arundinaceus</name>
    <dbReference type="NCBI Taxonomy" id="35708"/>
    <lineage>
        <taxon>Eukaryota</taxon>
        <taxon>Viridiplantae</taxon>
        <taxon>Streptophyta</taxon>
        <taxon>Embryophyta</taxon>
        <taxon>Tracheophyta</taxon>
        <taxon>Spermatophyta</taxon>
        <taxon>Magnoliopsida</taxon>
        <taxon>Liliopsida</taxon>
        <taxon>Poales</taxon>
        <taxon>Poaceae</taxon>
        <taxon>PACMAD clade</taxon>
        <taxon>Arundinoideae</taxon>
        <taxon>Arundineae</taxon>
        <taxon>Arundo</taxon>
    </lineage>
</organism>
<accession>A0A0A9TCW6</accession>
<proteinExistence type="predicted"/>
<evidence type="ECO:0000313" key="1">
    <source>
        <dbReference type="EMBL" id="JAD42681.1"/>
    </source>
</evidence>
<dbReference type="AlphaFoldDB" id="A0A0A9TCW6"/>
<reference evidence="1" key="2">
    <citation type="journal article" date="2015" name="Data Brief">
        <title>Shoot transcriptome of the giant reed, Arundo donax.</title>
        <authorList>
            <person name="Barrero R.A."/>
            <person name="Guerrero F.D."/>
            <person name="Moolhuijzen P."/>
            <person name="Goolsby J.A."/>
            <person name="Tidwell J."/>
            <person name="Bellgard S.E."/>
            <person name="Bellgard M.I."/>
        </authorList>
    </citation>
    <scope>NUCLEOTIDE SEQUENCE</scope>
    <source>
        <tissue evidence="1">Shoot tissue taken approximately 20 cm above the soil surface</tissue>
    </source>
</reference>
<sequence length="45" mass="5505">MSSLIRTLKRRSSWRKIDLPRDYALQELRTSQAVFLRRSRFSHQN</sequence>
<protein>
    <submittedName>
        <fullName evidence="1">Uncharacterized protein</fullName>
    </submittedName>
</protein>
<dbReference type="EMBL" id="GBRH01255214">
    <property type="protein sequence ID" value="JAD42681.1"/>
    <property type="molecule type" value="Transcribed_RNA"/>
</dbReference>